<feature type="region of interest" description="Disordered" evidence="1">
    <location>
        <begin position="1"/>
        <end position="42"/>
    </location>
</feature>
<gene>
    <name evidence="2" type="ORF">SBD_8244</name>
</gene>
<dbReference type="AlphaFoldDB" id="M3FD09"/>
<organism evidence="2 3">
    <name type="scientific">Streptomyces bottropensis ATCC 25435</name>
    <dbReference type="NCBI Taxonomy" id="1054862"/>
    <lineage>
        <taxon>Bacteria</taxon>
        <taxon>Bacillati</taxon>
        <taxon>Actinomycetota</taxon>
        <taxon>Actinomycetes</taxon>
        <taxon>Kitasatosporales</taxon>
        <taxon>Streptomycetaceae</taxon>
        <taxon>Streptomyces</taxon>
    </lineage>
</organism>
<evidence type="ECO:0000313" key="3">
    <source>
        <dbReference type="Proteomes" id="UP000030760"/>
    </source>
</evidence>
<dbReference type="Proteomes" id="UP000030760">
    <property type="component" value="Unassembled WGS sequence"/>
</dbReference>
<accession>M3FD09</accession>
<evidence type="ECO:0000256" key="1">
    <source>
        <dbReference type="SAM" id="MobiDB-lite"/>
    </source>
</evidence>
<protein>
    <submittedName>
        <fullName evidence="2">Uncharacterized protein</fullName>
    </submittedName>
</protein>
<name>M3FD09_9ACTN</name>
<proteinExistence type="predicted"/>
<sequence>MRSRHHPRMPTTVPTHTKTCHPCGQPPVDNSPRPQRGCHPHE</sequence>
<reference evidence="3" key="1">
    <citation type="journal article" date="2013" name="Genome Announc.">
        <title>Draft Genome Sequence of Streptomyces bottropensis ATCC 25435, a Bottromycin-Producing Actinomycete.</title>
        <authorList>
            <person name="Zhang H."/>
            <person name="Zhou W."/>
            <person name="Zhuang Y."/>
            <person name="Liang X."/>
            <person name="Liu T."/>
        </authorList>
    </citation>
    <scope>NUCLEOTIDE SEQUENCE [LARGE SCALE GENOMIC DNA]</scope>
    <source>
        <strain evidence="3">ATCC 25435</strain>
    </source>
</reference>
<dbReference type="EMBL" id="KB405098">
    <property type="protein sequence ID" value="EMF50680.1"/>
    <property type="molecule type" value="Genomic_DNA"/>
</dbReference>
<evidence type="ECO:0000313" key="2">
    <source>
        <dbReference type="EMBL" id="EMF50680.1"/>
    </source>
</evidence>